<keyword evidence="4" id="KW-0449">Lipoprotein</keyword>
<dbReference type="PROSITE" id="PS51257">
    <property type="entry name" value="PROKAR_LIPOPROTEIN"/>
    <property type="match status" value="1"/>
</dbReference>
<protein>
    <recommendedName>
        <fullName evidence="4">Outer membrane protein assembly factor BamB</fullName>
    </recommendedName>
</protein>
<dbReference type="HAMAP" id="MF_00923">
    <property type="entry name" value="OM_assembly_BamB"/>
    <property type="match status" value="1"/>
</dbReference>
<keyword evidence="4" id="KW-0564">Palmitate</keyword>
<dbReference type="Pfam" id="PF13360">
    <property type="entry name" value="PQQ_2"/>
    <property type="match status" value="1"/>
</dbReference>
<dbReference type="RefSeq" id="WP_235068381.1">
    <property type="nucleotide sequence ID" value="NZ_JAKFGM010000003.1"/>
</dbReference>
<comment type="subunit">
    <text evidence="4">Part of the Bam complex.</text>
</comment>
<evidence type="ECO:0000313" key="7">
    <source>
        <dbReference type="EMBL" id="MCF2515675.1"/>
    </source>
</evidence>
<dbReference type="GO" id="GO:0009279">
    <property type="term" value="C:cell outer membrane"/>
    <property type="evidence" value="ECO:0007669"/>
    <property type="project" value="UniProtKB-SubCell"/>
</dbReference>
<accession>A0A9X1QM81</accession>
<evidence type="ECO:0000256" key="1">
    <source>
        <dbReference type="ARBA" id="ARBA00022729"/>
    </source>
</evidence>
<dbReference type="SUPFAM" id="SSF50998">
    <property type="entry name" value="Quinoprotein alcohol dehydrogenase-like"/>
    <property type="match status" value="1"/>
</dbReference>
<feature type="domain" description="Pyrrolo-quinoline quinone repeat" evidence="6">
    <location>
        <begin position="126"/>
        <end position="364"/>
    </location>
</feature>
<dbReference type="SMART" id="SM00564">
    <property type="entry name" value="PQQ"/>
    <property type="match status" value="6"/>
</dbReference>
<dbReference type="Gene3D" id="2.130.10.10">
    <property type="entry name" value="YVTN repeat-like/Quinoprotein amine dehydrogenase"/>
    <property type="match status" value="1"/>
</dbReference>
<keyword evidence="1 4" id="KW-0732">Signal</keyword>
<dbReference type="GO" id="GO:0051205">
    <property type="term" value="P:protein insertion into membrane"/>
    <property type="evidence" value="ECO:0007669"/>
    <property type="project" value="UniProtKB-UniRule"/>
</dbReference>
<name>A0A9X1QM81_9SPHN</name>
<evidence type="ECO:0000259" key="6">
    <source>
        <dbReference type="Pfam" id="PF13360"/>
    </source>
</evidence>
<feature type="signal peptide" evidence="5">
    <location>
        <begin position="1"/>
        <end position="18"/>
    </location>
</feature>
<keyword evidence="8" id="KW-1185">Reference proteome</keyword>
<dbReference type="InterPro" id="IPR018391">
    <property type="entry name" value="PQQ_b-propeller_rpt"/>
</dbReference>
<dbReference type="InterPro" id="IPR017687">
    <property type="entry name" value="BamB"/>
</dbReference>
<dbReference type="PANTHER" id="PTHR34512">
    <property type="entry name" value="CELL SURFACE PROTEIN"/>
    <property type="match status" value="1"/>
</dbReference>
<keyword evidence="2 4" id="KW-0472">Membrane</keyword>
<evidence type="ECO:0000256" key="5">
    <source>
        <dbReference type="SAM" id="SignalP"/>
    </source>
</evidence>
<sequence>MRHVSRVTFLLLTASLLAGCSTVGGIFKKKEKITVPGERVAVLVNEADIDIDPDTAALQMSLPTAVVNDSWAQSGGNARKSVGHVALGQSLGVAWTVSIGKGSDKDGRLGGGPVVADGKVFTMDTQGSVRAFDARNGSQIWSARFGEVGDNSASIYGGGVAYDGGRVYATNGLGYVAALDANSGAAIWTVKPGGPLRGEPSVDGAAVYVMSQDNQIYSLKTADGTTNWTNAAALEIAGVFGAAAPSIGQGTVVAGFSSGELNAYRYENGRQVWQDALARTSMTTSVASLSDIDADAVIDNGVVYAVGQGGRMVALDLFSGQRIWELNFGGIATPWVAGDWLFAVNDRAQLIAVSRATGKIRWINQLPRYRKMKSKAGMITYVGPVLAGERLIVAGSNGALINVDPVSGSFQSQVDVNDGISFQPVVANNTLYILTDGGRLIAYR</sequence>
<dbReference type="InterPro" id="IPR011047">
    <property type="entry name" value="Quinoprotein_ADH-like_sf"/>
</dbReference>
<reference evidence="7" key="1">
    <citation type="submission" date="2022-01" db="EMBL/GenBank/DDBJ databases">
        <authorList>
            <person name="Jo J.-H."/>
            <person name="Im W.-T."/>
        </authorList>
    </citation>
    <scope>NUCLEOTIDE SEQUENCE</scope>
    <source>
        <strain evidence="7">G124</strain>
    </source>
</reference>
<comment type="subcellular location">
    <subcellularLocation>
        <location evidence="4">Cell outer membrane</location>
        <topology evidence="4">Lipid-anchor</topology>
    </subcellularLocation>
</comment>
<dbReference type="InterPro" id="IPR002372">
    <property type="entry name" value="PQQ_rpt_dom"/>
</dbReference>
<dbReference type="GO" id="GO:0043165">
    <property type="term" value="P:Gram-negative-bacterium-type cell outer membrane assembly"/>
    <property type="evidence" value="ECO:0007669"/>
    <property type="project" value="UniProtKB-UniRule"/>
</dbReference>
<dbReference type="InterPro" id="IPR015943">
    <property type="entry name" value="WD40/YVTN_repeat-like_dom_sf"/>
</dbReference>
<dbReference type="Proteomes" id="UP001139410">
    <property type="component" value="Unassembled WGS sequence"/>
</dbReference>
<evidence type="ECO:0000256" key="2">
    <source>
        <dbReference type="ARBA" id="ARBA00023136"/>
    </source>
</evidence>
<gene>
    <name evidence="4" type="primary">bamB</name>
    <name evidence="7" type="ORF">LVY65_11450</name>
</gene>
<dbReference type="EMBL" id="JAKFGM010000003">
    <property type="protein sequence ID" value="MCF2515675.1"/>
    <property type="molecule type" value="Genomic_DNA"/>
</dbReference>
<feature type="chain" id="PRO_5040869428" description="Outer membrane protein assembly factor BamB" evidence="5">
    <location>
        <begin position="19"/>
        <end position="444"/>
    </location>
</feature>
<comment type="function">
    <text evidence="4">Part of the outer membrane protein assembly complex, which is involved in assembly and insertion of beta-barrel proteins into the outer membrane.</text>
</comment>
<keyword evidence="3 4" id="KW-0998">Cell outer membrane</keyword>
<dbReference type="AlphaFoldDB" id="A0A9X1QM81"/>
<dbReference type="PANTHER" id="PTHR34512:SF30">
    <property type="entry name" value="OUTER MEMBRANE PROTEIN ASSEMBLY FACTOR BAMB"/>
    <property type="match status" value="1"/>
</dbReference>
<evidence type="ECO:0000256" key="3">
    <source>
        <dbReference type="ARBA" id="ARBA00023237"/>
    </source>
</evidence>
<comment type="caution">
    <text evidence="7">The sequence shown here is derived from an EMBL/GenBank/DDBJ whole genome shotgun (WGS) entry which is preliminary data.</text>
</comment>
<proteinExistence type="inferred from homology"/>
<evidence type="ECO:0000256" key="4">
    <source>
        <dbReference type="HAMAP-Rule" id="MF_00923"/>
    </source>
</evidence>
<evidence type="ECO:0000313" key="8">
    <source>
        <dbReference type="Proteomes" id="UP001139410"/>
    </source>
</evidence>
<comment type="similarity">
    <text evidence="4">Belongs to the BamB family.</text>
</comment>
<organism evidence="7 8">
    <name type="scientific">Sphingomonas cremea</name>
    <dbReference type="NCBI Taxonomy" id="2904799"/>
    <lineage>
        <taxon>Bacteria</taxon>
        <taxon>Pseudomonadati</taxon>
        <taxon>Pseudomonadota</taxon>
        <taxon>Alphaproteobacteria</taxon>
        <taxon>Sphingomonadales</taxon>
        <taxon>Sphingomonadaceae</taxon>
        <taxon>Sphingomonas</taxon>
    </lineage>
</organism>